<name>A0ACC2TSF4_9FUNG</name>
<keyword evidence="2" id="KW-1185">Reference proteome</keyword>
<gene>
    <name evidence="1" type="ORF">DSO57_1015921</name>
</gene>
<accession>A0ACC2TSF4</accession>
<evidence type="ECO:0000313" key="1">
    <source>
        <dbReference type="EMBL" id="KAJ9077519.1"/>
    </source>
</evidence>
<protein>
    <submittedName>
        <fullName evidence="1">Uncharacterized protein</fullName>
    </submittedName>
</protein>
<proteinExistence type="predicted"/>
<dbReference type="EMBL" id="QTSX02002193">
    <property type="protein sequence ID" value="KAJ9077519.1"/>
    <property type="molecule type" value="Genomic_DNA"/>
</dbReference>
<reference evidence="1" key="1">
    <citation type="submission" date="2022-04" db="EMBL/GenBank/DDBJ databases">
        <title>Genome of the entomopathogenic fungus Entomophthora muscae.</title>
        <authorList>
            <person name="Elya C."/>
            <person name="Lovett B.R."/>
            <person name="Lee E."/>
            <person name="Macias A.M."/>
            <person name="Hajek A.E."/>
            <person name="De Bivort B.L."/>
            <person name="Kasson M.T."/>
            <person name="De Fine Licht H.H."/>
            <person name="Stajich J.E."/>
        </authorList>
    </citation>
    <scope>NUCLEOTIDE SEQUENCE</scope>
    <source>
        <strain evidence="1">Berkeley</strain>
    </source>
</reference>
<organism evidence="1 2">
    <name type="scientific">Entomophthora muscae</name>
    <dbReference type="NCBI Taxonomy" id="34485"/>
    <lineage>
        <taxon>Eukaryota</taxon>
        <taxon>Fungi</taxon>
        <taxon>Fungi incertae sedis</taxon>
        <taxon>Zoopagomycota</taxon>
        <taxon>Entomophthoromycotina</taxon>
        <taxon>Entomophthoromycetes</taxon>
        <taxon>Entomophthorales</taxon>
        <taxon>Entomophthoraceae</taxon>
        <taxon>Entomophthora</taxon>
    </lineage>
</organism>
<sequence>MVQYLCQFGDTFGPPNASVKPRPLPAPPADMSKVTCHCCNCKGHYANSCTSKTGKRPSGVETGLSNSTLDNPTNVPTVPPDRQPQAPEGPVAPPYGADHSPDKAELFFPDVGYSGNALHRVIVEDIYVVQTRSQAKAKGKAQEVVSKPYACQLLYKAPDEGPGPSTDTLHLKGVNCCHTHGHHESPPPRIVWQHP</sequence>
<dbReference type="Proteomes" id="UP001165960">
    <property type="component" value="Unassembled WGS sequence"/>
</dbReference>
<evidence type="ECO:0000313" key="2">
    <source>
        <dbReference type="Proteomes" id="UP001165960"/>
    </source>
</evidence>
<comment type="caution">
    <text evidence="1">The sequence shown here is derived from an EMBL/GenBank/DDBJ whole genome shotgun (WGS) entry which is preliminary data.</text>
</comment>